<accession>A0AA97FAE2</accession>
<dbReference type="Pfam" id="PF00561">
    <property type="entry name" value="Abhydrolase_1"/>
    <property type="match status" value="1"/>
</dbReference>
<gene>
    <name evidence="6" type="ORF">RB602_05150</name>
</gene>
<evidence type="ECO:0000313" key="7">
    <source>
        <dbReference type="Proteomes" id="UP001302429"/>
    </source>
</evidence>
<name>A0AA97FAE2_9SPHN</name>
<dbReference type="Gene3D" id="3.40.50.1820">
    <property type="entry name" value="alpha/beta hydrolase"/>
    <property type="match status" value="1"/>
</dbReference>
<proteinExistence type="inferred from homology"/>
<dbReference type="EMBL" id="CP136594">
    <property type="protein sequence ID" value="WOE76103.1"/>
    <property type="molecule type" value="Genomic_DNA"/>
</dbReference>
<feature type="domain" description="AB hydrolase-1" evidence="4">
    <location>
        <begin position="87"/>
        <end position="235"/>
    </location>
</feature>
<dbReference type="InterPro" id="IPR013595">
    <property type="entry name" value="Pept_S33_TAP-like_C"/>
</dbReference>
<protein>
    <submittedName>
        <fullName evidence="6">Alpha/beta fold hydrolase</fullName>
    </submittedName>
</protein>
<dbReference type="SUPFAM" id="SSF53474">
    <property type="entry name" value="alpha/beta-Hydrolases"/>
    <property type="match status" value="1"/>
</dbReference>
<comment type="similarity">
    <text evidence="1">Belongs to the peptidase S33 family.</text>
</comment>
<keyword evidence="7" id="KW-1185">Reference proteome</keyword>
<keyword evidence="3" id="KW-0732">Signal</keyword>
<evidence type="ECO:0000313" key="6">
    <source>
        <dbReference type="EMBL" id="WOE76103.1"/>
    </source>
</evidence>
<evidence type="ECO:0000256" key="2">
    <source>
        <dbReference type="ARBA" id="ARBA00022801"/>
    </source>
</evidence>
<reference evidence="6 7" key="1">
    <citation type="submission" date="2023-10" db="EMBL/GenBank/DDBJ databases">
        <title>Complete genome sequence of a Sphingomonadaceae bacterium.</title>
        <authorList>
            <person name="Yan C."/>
        </authorList>
    </citation>
    <scope>NUCLEOTIDE SEQUENCE [LARGE SCALE GENOMIC DNA]</scope>
    <source>
        <strain evidence="6 7">SCSIO 66989</strain>
    </source>
</reference>
<dbReference type="PANTHER" id="PTHR43248:SF25">
    <property type="entry name" value="AB HYDROLASE-1 DOMAIN-CONTAINING PROTEIN-RELATED"/>
    <property type="match status" value="1"/>
</dbReference>
<dbReference type="KEGG" id="acoa:RB602_05150"/>
<dbReference type="AlphaFoldDB" id="A0AA97FAE2"/>
<dbReference type="InterPro" id="IPR000073">
    <property type="entry name" value="AB_hydrolase_1"/>
</dbReference>
<dbReference type="PANTHER" id="PTHR43248">
    <property type="entry name" value="2-SUCCINYL-6-HYDROXY-2,4-CYCLOHEXADIENE-1-CARBOXYLATE SYNTHASE"/>
    <property type="match status" value="1"/>
</dbReference>
<dbReference type="InterPro" id="IPR029058">
    <property type="entry name" value="AB_hydrolase_fold"/>
</dbReference>
<dbReference type="InterPro" id="IPR051601">
    <property type="entry name" value="Serine_prot/Carboxylest_S33"/>
</dbReference>
<keyword evidence="2 6" id="KW-0378">Hydrolase</keyword>
<organism evidence="6 7">
    <name type="scientific">Alterisphingorhabdus coralli</name>
    <dbReference type="NCBI Taxonomy" id="3071408"/>
    <lineage>
        <taxon>Bacteria</taxon>
        <taxon>Pseudomonadati</taxon>
        <taxon>Pseudomonadota</taxon>
        <taxon>Alphaproteobacteria</taxon>
        <taxon>Sphingomonadales</taxon>
        <taxon>Sphingomonadaceae</taxon>
        <taxon>Alterisphingorhabdus (ex Yan et al. 2024)</taxon>
    </lineage>
</organism>
<evidence type="ECO:0000256" key="3">
    <source>
        <dbReference type="SAM" id="SignalP"/>
    </source>
</evidence>
<feature type="domain" description="Peptidase S33 tripeptidyl aminopeptidase-like C-terminal" evidence="5">
    <location>
        <begin position="388"/>
        <end position="468"/>
    </location>
</feature>
<dbReference type="GO" id="GO:0016787">
    <property type="term" value="F:hydrolase activity"/>
    <property type="evidence" value="ECO:0007669"/>
    <property type="project" value="UniProtKB-KW"/>
</dbReference>
<dbReference type="RefSeq" id="WP_317083562.1">
    <property type="nucleotide sequence ID" value="NZ_CP136594.1"/>
</dbReference>
<evidence type="ECO:0000256" key="1">
    <source>
        <dbReference type="ARBA" id="ARBA00010088"/>
    </source>
</evidence>
<dbReference type="Pfam" id="PF08386">
    <property type="entry name" value="Abhydrolase_4"/>
    <property type="match status" value="1"/>
</dbReference>
<evidence type="ECO:0000259" key="5">
    <source>
        <dbReference type="Pfam" id="PF08386"/>
    </source>
</evidence>
<evidence type="ECO:0000259" key="4">
    <source>
        <dbReference type="Pfam" id="PF00561"/>
    </source>
</evidence>
<dbReference type="Proteomes" id="UP001302429">
    <property type="component" value="Chromosome"/>
</dbReference>
<feature type="signal peptide" evidence="3">
    <location>
        <begin position="1"/>
        <end position="22"/>
    </location>
</feature>
<sequence length="476" mass="51272">MKPLLRILAPALSLLLVSPAVAQGDVQESAAEFVACADADKHMALNGTLCAQIPAPLDHQGEAARYIDLFVRKFPASGESQGQLWLVAGGPGEAGVSFYPFIDTIRASVPGFDLYIPDHRGTGFSTRLCVVEESPESDGGAALEGAEWGSCFGALNADPKRTKAFTISNAAHDLNLLMTRFDNGQKRYLYGVSYGTQLVLRTLAIAPPDNVDGVILDSIIPPETNAQWDLSRRSAVTDIVGRQVLRDCDQDPDCSKLFVRPLEEELQTLLADPAAQEMLGPKPKYTLSGLLDLPETRAMLPNVIAGLRAGDPAWLDHAKARLAGLGKMFAPYAQGFSSVPLVSLISRSENNPRPDLTAEQIAAEEEGLLFASPLPSLLLMGGIPDYERDEHFGTLPKVMPPTLLLHGDLDPKTAYAGAQEHVELLEAAEREVRLVTIKDAPHYILMTAPQCFVLSVRTFLADGLPPASTLCDLDAD</sequence>
<feature type="chain" id="PRO_5041739978" evidence="3">
    <location>
        <begin position="23"/>
        <end position="476"/>
    </location>
</feature>